<dbReference type="Proteomes" id="UP000289738">
    <property type="component" value="Chromosome A09"/>
</dbReference>
<evidence type="ECO:0000313" key="2">
    <source>
        <dbReference type="Proteomes" id="UP000289738"/>
    </source>
</evidence>
<comment type="caution">
    <text evidence="1">The sequence shown here is derived from an EMBL/GenBank/DDBJ whole genome shotgun (WGS) entry which is preliminary data.</text>
</comment>
<protein>
    <submittedName>
        <fullName evidence="1">Uncharacterized protein</fullName>
    </submittedName>
</protein>
<dbReference type="EMBL" id="SDMP01000009">
    <property type="protein sequence ID" value="RYR40273.1"/>
    <property type="molecule type" value="Genomic_DNA"/>
</dbReference>
<dbReference type="InterPro" id="IPR032675">
    <property type="entry name" value="LRR_dom_sf"/>
</dbReference>
<evidence type="ECO:0000313" key="1">
    <source>
        <dbReference type="EMBL" id="RYR40273.1"/>
    </source>
</evidence>
<name>A0A445BNL0_ARAHY</name>
<accession>A0A445BNL0</accession>
<gene>
    <name evidence="1" type="ORF">Ahy_A09g046000</name>
</gene>
<sequence length="153" mass="17882">MVTTQMKMLKSSFYEDSCVKKLRAILKSFFVIKRTRVYYSHLNMESLILLAYFFHGPLREKIVANEKEFIVITSPTKSKSSISTFLSYSDLCNNDINIIQYYDQCKNSYNNIYHLNLSNNDNLKADNILHWISNLSPLEYLDLSGINLQKETN</sequence>
<proteinExistence type="predicted"/>
<dbReference type="AlphaFoldDB" id="A0A445BNL0"/>
<keyword evidence="2" id="KW-1185">Reference proteome</keyword>
<dbReference type="Gene3D" id="3.80.10.10">
    <property type="entry name" value="Ribonuclease Inhibitor"/>
    <property type="match status" value="1"/>
</dbReference>
<dbReference type="SUPFAM" id="SSF52047">
    <property type="entry name" value="RNI-like"/>
    <property type="match status" value="1"/>
</dbReference>
<reference evidence="1 2" key="1">
    <citation type="submission" date="2019-01" db="EMBL/GenBank/DDBJ databases">
        <title>Sequencing of cultivated peanut Arachis hypogaea provides insights into genome evolution and oil improvement.</title>
        <authorList>
            <person name="Chen X."/>
        </authorList>
    </citation>
    <scope>NUCLEOTIDE SEQUENCE [LARGE SCALE GENOMIC DNA]</scope>
    <source>
        <strain evidence="2">cv. Fuhuasheng</strain>
        <tissue evidence="1">Leaves</tissue>
    </source>
</reference>
<organism evidence="1 2">
    <name type="scientific">Arachis hypogaea</name>
    <name type="common">Peanut</name>
    <dbReference type="NCBI Taxonomy" id="3818"/>
    <lineage>
        <taxon>Eukaryota</taxon>
        <taxon>Viridiplantae</taxon>
        <taxon>Streptophyta</taxon>
        <taxon>Embryophyta</taxon>
        <taxon>Tracheophyta</taxon>
        <taxon>Spermatophyta</taxon>
        <taxon>Magnoliopsida</taxon>
        <taxon>eudicotyledons</taxon>
        <taxon>Gunneridae</taxon>
        <taxon>Pentapetalae</taxon>
        <taxon>rosids</taxon>
        <taxon>fabids</taxon>
        <taxon>Fabales</taxon>
        <taxon>Fabaceae</taxon>
        <taxon>Papilionoideae</taxon>
        <taxon>50 kb inversion clade</taxon>
        <taxon>dalbergioids sensu lato</taxon>
        <taxon>Dalbergieae</taxon>
        <taxon>Pterocarpus clade</taxon>
        <taxon>Arachis</taxon>
    </lineage>
</organism>